<keyword evidence="7 13" id="KW-0863">Zinc-finger</keyword>
<evidence type="ECO:0000256" key="14">
    <source>
        <dbReference type="RuleBase" id="RU365038"/>
    </source>
</evidence>
<feature type="region of interest" description="Disordered" evidence="16">
    <location>
        <begin position="46"/>
        <end position="72"/>
    </location>
</feature>
<keyword evidence="10 14" id="KW-0156">Chromatin regulator</keyword>
<keyword evidence="19" id="KW-1185">Reference proteome</keyword>
<keyword evidence="5 14" id="KW-0808">Transferase</keyword>
<dbReference type="GO" id="GO:0033503">
    <property type="term" value="C:HULC complex"/>
    <property type="evidence" value="ECO:0007669"/>
    <property type="project" value="TreeGrafter"/>
</dbReference>
<evidence type="ECO:0000313" key="18">
    <source>
        <dbReference type="EMBL" id="WVZ57267.1"/>
    </source>
</evidence>
<reference evidence="18 19" key="1">
    <citation type="submission" date="2024-02" db="EMBL/GenBank/DDBJ databases">
        <title>High-quality chromosome-scale genome assembly of Pensacola bahiagrass (Paspalum notatum Flugge var. saurae).</title>
        <authorList>
            <person name="Vega J.M."/>
            <person name="Podio M."/>
            <person name="Orjuela J."/>
            <person name="Siena L.A."/>
            <person name="Pessino S.C."/>
            <person name="Combes M.C."/>
            <person name="Mariac C."/>
            <person name="Albertini E."/>
            <person name="Pupilli F."/>
            <person name="Ortiz J.P.A."/>
            <person name="Leblanc O."/>
        </authorList>
    </citation>
    <scope>NUCLEOTIDE SEQUENCE [LARGE SCALE GENOMIC DNA]</scope>
    <source>
        <strain evidence="18">R1</strain>
        <tissue evidence="18">Leaf</tissue>
    </source>
</reference>
<protein>
    <recommendedName>
        <fullName evidence="14">E3 ubiquitin protein ligase</fullName>
        <ecNumber evidence="14">2.3.2.27</ecNumber>
    </recommendedName>
</protein>
<comment type="catalytic activity">
    <reaction evidence="1 14">
        <text>S-ubiquitinyl-[E2 ubiquitin-conjugating enzyme]-L-cysteine + [acceptor protein]-L-lysine = [E2 ubiquitin-conjugating enzyme]-L-cysteine + N(6)-ubiquitinyl-[acceptor protein]-L-lysine.</text>
        <dbReference type="EC" id="2.3.2.27"/>
    </reaction>
</comment>
<keyword evidence="6 14" id="KW-0479">Metal-binding</keyword>
<dbReference type="GO" id="GO:0006325">
    <property type="term" value="P:chromatin organization"/>
    <property type="evidence" value="ECO:0007669"/>
    <property type="project" value="UniProtKB-KW"/>
</dbReference>
<dbReference type="SUPFAM" id="SSF57850">
    <property type="entry name" value="RING/U-box"/>
    <property type="match status" value="1"/>
</dbReference>
<dbReference type="InterPro" id="IPR013083">
    <property type="entry name" value="Znf_RING/FYVE/PHD"/>
</dbReference>
<evidence type="ECO:0000256" key="10">
    <source>
        <dbReference type="ARBA" id="ARBA00022853"/>
    </source>
</evidence>
<comment type="subcellular location">
    <subcellularLocation>
        <location evidence="2 14">Nucleus</location>
    </subcellularLocation>
</comment>
<dbReference type="PROSITE" id="PS50089">
    <property type="entry name" value="ZF_RING_2"/>
    <property type="match status" value="1"/>
</dbReference>
<feature type="compositionally biased region" description="Basic residues" evidence="16">
    <location>
        <begin position="123"/>
        <end position="138"/>
    </location>
</feature>
<feature type="coiled-coil region" evidence="15">
    <location>
        <begin position="368"/>
        <end position="398"/>
    </location>
</feature>
<sequence length="1002" mass="112453">VVGAEKAERKTRADLGWAGPGVGRSYDPSSLLAPLLLLSRRCSDEPAAGRPRTLLSEPDHPPTKGGRPADRTASRLLVCSPLLSSPPPTSCCDRTRAGGAAPAPAPCSVVHTRLSSPATRRNSSNRRRLLRRRPRRKRGLDWRGGATGPGLGLGLNFGLMDSTALQYENQKLVQQLEAQKSEMHALEGKFKELRDEQCSYDKTLISLNKMWNQLIDDLVLLGVRAGGDLDNLHALDHEELSGESFDSCPSEEIFLLRLLKSSNFKSNGDGSLLEFVDEALAFRCSATVTLMKSLKEVISSQQARSESLSLVANGQKSNEDVIVGLQNHNDHLKEVVDNASQAISIISEKHKSYLDEIEAFKSNHSRELQEIKRISGELEESTAELEESRRKLVVLQLKRHGSVMDASGANAMNGGISTDKSSDKSMSWQDLKDAVDTAKTLAGNHLLELHQTQEDNLILSKELGDLEGQLKDENYVLASKPYTILNDKLQHLNAEIERYGGLIEGLQNDKDQLKQKEKEICAKAESVDSLKHTITTYEAKIEELENQIQILMSEKNDLETKVEETLQDSGKKDFKDEIRVMAAALSNELGMMECQLSRSKDAASEALALHEQAGSLRSLVAKKIEEQKEILHKYNSQVIEIKSLKALVEELEQEKQELQFIADMYAKECSESRAIADIEESENRARNQAEYLRSSLEEHSLELRVKAANEAEAACQQRLSLAEAELEELRAKVDASERDVMELKEAIRLKEAEGDSYISDIETIGQAYEDMQTQNQHLLQQLTDRDDFNIKLVSDSVKMKQASSSLLSEKLMLEKQLQQLNTSLESSKLKIARGEEQMNTCIAQAIKTSAENKHLTITLERTALEVSDTEKELKWLRSSVGSSEKEYEETQQKISELRMLLEHERSERRRLEEQYEEVKNEVMELTSETEETTIQKLQDEIKECKAILKCGVCFDRPKEVVITKCFHLFCSPCIQRNLEIRHRKCPGCGTPFGQNDVREVKI</sequence>
<evidence type="ECO:0000256" key="13">
    <source>
        <dbReference type="PROSITE-ProRule" id="PRU00175"/>
    </source>
</evidence>
<feature type="coiled-coil region" evidence="15">
    <location>
        <begin position="489"/>
        <end position="568"/>
    </location>
</feature>
<feature type="region of interest" description="Disordered" evidence="16">
    <location>
        <begin position="95"/>
        <end position="145"/>
    </location>
</feature>
<evidence type="ECO:0000256" key="1">
    <source>
        <dbReference type="ARBA" id="ARBA00000900"/>
    </source>
</evidence>
<feature type="coiled-coil region" evidence="15">
    <location>
        <begin position="712"/>
        <end position="753"/>
    </location>
</feature>
<dbReference type="PROSITE" id="PS00518">
    <property type="entry name" value="ZF_RING_1"/>
    <property type="match status" value="1"/>
</dbReference>
<dbReference type="InterPro" id="IPR018247">
    <property type="entry name" value="EF_Hand_1_Ca_BS"/>
</dbReference>
<evidence type="ECO:0000256" key="16">
    <source>
        <dbReference type="SAM" id="MobiDB-lite"/>
    </source>
</evidence>
<organism evidence="18 19">
    <name type="scientific">Paspalum notatum var. saurae</name>
    <dbReference type="NCBI Taxonomy" id="547442"/>
    <lineage>
        <taxon>Eukaryota</taxon>
        <taxon>Viridiplantae</taxon>
        <taxon>Streptophyta</taxon>
        <taxon>Embryophyta</taxon>
        <taxon>Tracheophyta</taxon>
        <taxon>Spermatophyta</taxon>
        <taxon>Magnoliopsida</taxon>
        <taxon>Liliopsida</taxon>
        <taxon>Poales</taxon>
        <taxon>Poaceae</taxon>
        <taxon>PACMAD clade</taxon>
        <taxon>Panicoideae</taxon>
        <taxon>Andropogonodae</taxon>
        <taxon>Paspaleae</taxon>
        <taxon>Paspalinae</taxon>
        <taxon>Paspalum</taxon>
    </lineage>
</organism>
<dbReference type="GO" id="GO:0005634">
    <property type="term" value="C:nucleus"/>
    <property type="evidence" value="ECO:0007669"/>
    <property type="project" value="UniProtKB-SubCell"/>
</dbReference>
<dbReference type="GO" id="GO:0061630">
    <property type="term" value="F:ubiquitin protein ligase activity"/>
    <property type="evidence" value="ECO:0007669"/>
    <property type="project" value="UniProtKB-EC"/>
</dbReference>
<comment type="pathway">
    <text evidence="3 14">Protein modification; protein ubiquitination.</text>
</comment>
<dbReference type="Gene3D" id="1.10.287.1490">
    <property type="match status" value="1"/>
</dbReference>
<dbReference type="PANTHER" id="PTHR23163">
    <property type="entry name" value="RING FINGER PROTEIN-RELATED"/>
    <property type="match status" value="1"/>
</dbReference>
<dbReference type="Proteomes" id="UP001341281">
    <property type="component" value="Chromosome 02"/>
</dbReference>
<gene>
    <name evidence="18" type="ORF">U9M48_007672</name>
</gene>
<feature type="domain" description="RING-type" evidence="17">
    <location>
        <begin position="950"/>
        <end position="988"/>
    </location>
</feature>
<evidence type="ECO:0000256" key="5">
    <source>
        <dbReference type="ARBA" id="ARBA00022679"/>
    </source>
</evidence>
<evidence type="ECO:0000256" key="9">
    <source>
        <dbReference type="ARBA" id="ARBA00022833"/>
    </source>
</evidence>
<name>A0AAQ3WBW6_PASNO</name>
<comment type="similarity">
    <text evidence="4 14">Belongs to the BRE1 family.</text>
</comment>
<dbReference type="CDD" id="cd16499">
    <property type="entry name" value="RING-HC_Bre1-like"/>
    <property type="match status" value="1"/>
</dbReference>
<keyword evidence="11 14" id="KW-0175">Coiled coil</keyword>
<feature type="compositionally biased region" description="Basic and acidic residues" evidence="16">
    <location>
        <begin position="57"/>
        <end position="72"/>
    </location>
</feature>
<evidence type="ECO:0000256" key="8">
    <source>
        <dbReference type="ARBA" id="ARBA00022786"/>
    </source>
</evidence>
<dbReference type="GO" id="GO:0008270">
    <property type="term" value="F:zinc ion binding"/>
    <property type="evidence" value="ECO:0007669"/>
    <property type="project" value="UniProtKB-KW"/>
</dbReference>
<dbReference type="Pfam" id="PF00097">
    <property type="entry name" value="zf-C3HC4"/>
    <property type="match status" value="1"/>
</dbReference>
<dbReference type="InterPro" id="IPR018957">
    <property type="entry name" value="Znf_C3HC4_RING-type"/>
</dbReference>
<dbReference type="EMBL" id="CP144746">
    <property type="protein sequence ID" value="WVZ57267.1"/>
    <property type="molecule type" value="Genomic_DNA"/>
</dbReference>
<dbReference type="GO" id="GO:0016567">
    <property type="term" value="P:protein ubiquitination"/>
    <property type="evidence" value="ECO:0007669"/>
    <property type="project" value="UniProtKB-UniRule"/>
</dbReference>
<proteinExistence type="inferred from homology"/>
<keyword evidence="8 14" id="KW-0833">Ubl conjugation pathway</keyword>
<dbReference type="Gene3D" id="3.30.40.10">
    <property type="entry name" value="Zinc/RING finger domain, C3HC4 (zinc finger)"/>
    <property type="match status" value="1"/>
</dbReference>
<keyword evidence="9 14" id="KW-0862">Zinc</keyword>
<dbReference type="InterPro" id="IPR013956">
    <property type="entry name" value="E3_ubiquit_lig_Bre1"/>
</dbReference>
<evidence type="ECO:0000256" key="6">
    <source>
        <dbReference type="ARBA" id="ARBA00022723"/>
    </source>
</evidence>
<evidence type="ECO:0000256" key="15">
    <source>
        <dbReference type="SAM" id="Coils"/>
    </source>
</evidence>
<feature type="coiled-coil region" evidence="15">
    <location>
        <begin position="169"/>
        <end position="196"/>
    </location>
</feature>
<dbReference type="EC" id="2.3.2.27" evidence="14"/>
<evidence type="ECO:0000256" key="12">
    <source>
        <dbReference type="ARBA" id="ARBA00023242"/>
    </source>
</evidence>
<dbReference type="InterPro" id="IPR001841">
    <property type="entry name" value="Znf_RING"/>
</dbReference>
<feature type="coiled-coil region" evidence="15">
    <location>
        <begin position="880"/>
        <end position="947"/>
    </location>
</feature>
<evidence type="ECO:0000313" key="19">
    <source>
        <dbReference type="Proteomes" id="UP001341281"/>
    </source>
</evidence>
<evidence type="ECO:0000256" key="4">
    <source>
        <dbReference type="ARBA" id="ARBA00005555"/>
    </source>
</evidence>
<evidence type="ECO:0000256" key="11">
    <source>
        <dbReference type="ARBA" id="ARBA00023054"/>
    </source>
</evidence>
<evidence type="ECO:0000256" key="2">
    <source>
        <dbReference type="ARBA" id="ARBA00004123"/>
    </source>
</evidence>
<feature type="coiled-coil region" evidence="15">
    <location>
        <begin position="634"/>
        <end position="668"/>
    </location>
</feature>
<dbReference type="SMART" id="SM00184">
    <property type="entry name" value="RING"/>
    <property type="match status" value="1"/>
</dbReference>
<dbReference type="PROSITE" id="PS00018">
    <property type="entry name" value="EF_HAND_1"/>
    <property type="match status" value="1"/>
</dbReference>
<evidence type="ECO:0000256" key="3">
    <source>
        <dbReference type="ARBA" id="ARBA00004906"/>
    </source>
</evidence>
<keyword evidence="12 14" id="KW-0539">Nucleus</keyword>
<feature type="coiled-coil region" evidence="15">
    <location>
        <begin position="810"/>
        <end position="837"/>
    </location>
</feature>
<evidence type="ECO:0000256" key="7">
    <source>
        <dbReference type="ARBA" id="ARBA00022771"/>
    </source>
</evidence>
<dbReference type="PANTHER" id="PTHR23163:SF8">
    <property type="entry name" value="E3 UBIQUITIN-PROTEIN LIGASE BRE1-LIKE 2"/>
    <property type="match status" value="1"/>
</dbReference>
<evidence type="ECO:0000259" key="17">
    <source>
        <dbReference type="PROSITE" id="PS50089"/>
    </source>
</evidence>
<dbReference type="AlphaFoldDB" id="A0AAQ3WBW6"/>
<accession>A0AAQ3WBW6</accession>
<dbReference type="InterPro" id="IPR017907">
    <property type="entry name" value="Znf_RING_CS"/>
</dbReference>
<feature type="non-terminal residue" evidence="18">
    <location>
        <position position="1002"/>
    </location>
</feature>